<evidence type="ECO:0000313" key="17">
    <source>
        <dbReference type="Proteomes" id="UP001177023"/>
    </source>
</evidence>
<dbReference type="GO" id="GO:0070761">
    <property type="term" value="C:pre-snoRNP complex"/>
    <property type="evidence" value="ECO:0007669"/>
    <property type="project" value="TreeGrafter"/>
</dbReference>
<proteinExistence type="inferred from homology"/>
<dbReference type="InterPro" id="IPR057721">
    <property type="entry name" value="BCD1_alpha/beta"/>
</dbReference>
<dbReference type="PROSITE" id="PS51083">
    <property type="entry name" value="ZF_HIT"/>
    <property type="match status" value="1"/>
</dbReference>
<evidence type="ECO:0000256" key="6">
    <source>
        <dbReference type="ARBA" id="ARBA00022833"/>
    </source>
</evidence>
<dbReference type="SUPFAM" id="SSF144232">
    <property type="entry name" value="HIT/MYND zinc finger-like"/>
    <property type="match status" value="1"/>
</dbReference>
<feature type="compositionally biased region" description="Basic and acidic residues" evidence="14">
    <location>
        <begin position="688"/>
        <end position="723"/>
    </location>
</feature>
<feature type="compositionally biased region" description="Basic and acidic residues" evidence="14">
    <location>
        <begin position="667"/>
        <end position="676"/>
    </location>
</feature>
<name>A0AA36FSF0_9BILA</name>
<dbReference type="GO" id="GO:0005634">
    <property type="term" value="C:nucleus"/>
    <property type="evidence" value="ECO:0007669"/>
    <property type="project" value="TreeGrafter"/>
</dbReference>
<evidence type="ECO:0000256" key="9">
    <source>
        <dbReference type="ARBA" id="ARBA00049654"/>
    </source>
</evidence>
<keyword evidence="6" id="KW-0862">Zinc</keyword>
<dbReference type="CDD" id="cd23023">
    <property type="entry name" value="zf-HIT_BCD1"/>
    <property type="match status" value="1"/>
</dbReference>
<evidence type="ECO:0000256" key="13">
    <source>
        <dbReference type="PROSITE-ProRule" id="PRU00453"/>
    </source>
</evidence>
<keyword evidence="5 13" id="KW-0863">Zinc-finger</keyword>
<dbReference type="Pfam" id="PF04438">
    <property type="entry name" value="zf-HIT"/>
    <property type="match status" value="1"/>
</dbReference>
<keyword evidence="7" id="KW-0832">Ubl conjugation</keyword>
<evidence type="ECO:0000256" key="1">
    <source>
        <dbReference type="ARBA" id="ARBA00022499"/>
    </source>
</evidence>
<dbReference type="Gene3D" id="3.30.60.190">
    <property type="match status" value="1"/>
</dbReference>
<feature type="region of interest" description="Disordered" evidence="14">
    <location>
        <begin position="1"/>
        <end position="20"/>
    </location>
</feature>
<feature type="region of interest" description="Disordered" evidence="14">
    <location>
        <begin position="177"/>
        <end position="202"/>
    </location>
</feature>
<evidence type="ECO:0000256" key="3">
    <source>
        <dbReference type="ARBA" id="ARBA00022553"/>
    </source>
</evidence>
<evidence type="ECO:0000256" key="7">
    <source>
        <dbReference type="ARBA" id="ARBA00022843"/>
    </source>
</evidence>
<evidence type="ECO:0000256" key="11">
    <source>
        <dbReference type="ARBA" id="ARBA00068630"/>
    </source>
</evidence>
<dbReference type="GO" id="GO:0008270">
    <property type="term" value="F:zinc ion binding"/>
    <property type="evidence" value="ECO:0007669"/>
    <property type="project" value="UniProtKB-UniRule"/>
</dbReference>
<feature type="region of interest" description="Disordered" evidence="14">
    <location>
        <begin position="611"/>
        <end position="741"/>
    </location>
</feature>
<keyword evidence="2" id="KW-0690">Ribosome biogenesis</keyword>
<dbReference type="GO" id="GO:0000492">
    <property type="term" value="P:box C/D snoRNP assembly"/>
    <property type="evidence" value="ECO:0007669"/>
    <property type="project" value="TreeGrafter"/>
</dbReference>
<evidence type="ECO:0000259" key="15">
    <source>
        <dbReference type="PROSITE" id="PS51083"/>
    </source>
</evidence>
<organism evidence="16 17">
    <name type="scientific">Mesorhabditis spiculigera</name>
    <dbReference type="NCBI Taxonomy" id="96644"/>
    <lineage>
        <taxon>Eukaryota</taxon>
        <taxon>Metazoa</taxon>
        <taxon>Ecdysozoa</taxon>
        <taxon>Nematoda</taxon>
        <taxon>Chromadorea</taxon>
        <taxon>Rhabditida</taxon>
        <taxon>Rhabditina</taxon>
        <taxon>Rhabditomorpha</taxon>
        <taxon>Rhabditoidea</taxon>
        <taxon>Rhabditidae</taxon>
        <taxon>Mesorhabditinae</taxon>
        <taxon>Mesorhabditis</taxon>
    </lineage>
</organism>
<accession>A0AA36FSF0</accession>
<keyword evidence="4" id="KW-0479">Metal-binding</keyword>
<feature type="region of interest" description="Disordered" evidence="14">
    <location>
        <begin position="397"/>
        <end position="422"/>
    </location>
</feature>
<dbReference type="GO" id="GO:0048254">
    <property type="term" value="P:snoRNA localization"/>
    <property type="evidence" value="ECO:0007669"/>
    <property type="project" value="TreeGrafter"/>
</dbReference>
<evidence type="ECO:0000256" key="4">
    <source>
        <dbReference type="ARBA" id="ARBA00022723"/>
    </source>
</evidence>
<dbReference type="GO" id="GO:0000463">
    <property type="term" value="P:maturation of LSU-rRNA from tricistronic rRNA transcript (SSU-rRNA, 5.8S rRNA, LSU-rRNA)"/>
    <property type="evidence" value="ECO:0007669"/>
    <property type="project" value="TreeGrafter"/>
</dbReference>
<protein>
    <recommendedName>
        <fullName evidence="11">Box C/D snoRNA protein 1</fullName>
    </recommendedName>
    <alternativeName>
        <fullName evidence="12">Zinc finger HIT domain-containing protein 6</fullName>
    </alternativeName>
</protein>
<dbReference type="InterPro" id="IPR007529">
    <property type="entry name" value="Znf_HIT"/>
</dbReference>
<evidence type="ECO:0000256" key="2">
    <source>
        <dbReference type="ARBA" id="ARBA00022517"/>
    </source>
</evidence>
<comment type="subunit">
    <text evidence="10">Interacts with FBL, SNU13, NOP58, NUFIP1, RUVBL1, RUVBL2 and TAF9. Interacts (via HIT-type zinc finger) with the RUVBL1/RUVBL2 complex in the presence of ADP.</text>
</comment>
<dbReference type="AlphaFoldDB" id="A0AA36FSF0"/>
<feature type="compositionally biased region" description="Polar residues" evidence="14">
    <location>
        <begin position="1"/>
        <end position="12"/>
    </location>
</feature>
<evidence type="ECO:0000256" key="8">
    <source>
        <dbReference type="ARBA" id="ARBA00049598"/>
    </source>
</evidence>
<evidence type="ECO:0000313" key="16">
    <source>
        <dbReference type="EMBL" id="CAJ0562611.1"/>
    </source>
</evidence>
<evidence type="ECO:0000256" key="14">
    <source>
        <dbReference type="SAM" id="MobiDB-lite"/>
    </source>
</evidence>
<comment type="similarity">
    <text evidence="9">Belongs to the BCD1 family.</text>
</comment>
<comment type="caution">
    <text evidence="16">The sequence shown here is derived from an EMBL/GenBank/DDBJ whole genome shotgun (WGS) entry which is preliminary data.</text>
</comment>
<comment type="function">
    <text evidence="8">Required for box C/D snoRNAs accumulation involved in snoRNA processing, snoRNA transport to the nucleolus and ribosome biogenesis.</text>
</comment>
<feature type="non-terminal residue" evidence="16">
    <location>
        <position position="1"/>
    </location>
</feature>
<evidence type="ECO:0000256" key="12">
    <source>
        <dbReference type="ARBA" id="ARBA00077531"/>
    </source>
</evidence>
<keyword evidence="17" id="KW-1185">Reference proteome</keyword>
<dbReference type="PANTHER" id="PTHR13483:SF11">
    <property type="entry name" value="ZINC FINGER HIT DOMAIN-CONTAINING PROTEIN 3"/>
    <property type="match status" value="1"/>
</dbReference>
<evidence type="ECO:0000256" key="10">
    <source>
        <dbReference type="ARBA" id="ARBA00061949"/>
    </source>
</evidence>
<dbReference type="FunFam" id="3.30.60.190:FF:000001">
    <property type="entry name" value="box C/D snoRNA protein 1"/>
    <property type="match status" value="1"/>
</dbReference>
<feature type="domain" description="HIT-type" evidence="15">
    <location>
        <begin position="330"/>
        <end position="364"/>
    </location>
</feature>
<dbReference type="Pfam" id="PF25790">
    <property type="entry name" value="BCD1"/>
    <property type="match status" value="1"/>
</dbReference>
<dbReference type="PANTHER" id="PTHR13483">
    <property type="entry name" value="BOX C_D SNORNA PROTEIN 1-RELATED"/>
    <property type="match status" value="1"/>
</dbReference>
<keyword evidence="3" id="KW-0597">Phosphoprotein</keyword>
<feature type="region of interest" description="Disordered" evidence="14">
    <location>
        <begin position="92"/>
        <end position="120"/>
    </location>
</feature>
<reference evidence="16" key="1">
    <citation type="submission" date="2023-06" db="EMBL/GenBank/DDBJ databases">
        <authorList>
            <person name="Delattre M."/>
        </authorList>
    </citation>
    <scope>NUCLEOTIDE SEQUENCE</scope>
    <source>
        <strain evidence="16">AF72</strain>
    </source>
</reference>
<evidence type="ECO:0000256" key="5">
    <source>
        <dbReference type="ARBA" id="ARBA00022771"/>
    </source>
</evidence>
<keyword evidence="1" id="KW-1017">Isopeptide bond</keyword>
<dbReference type="InterPro" id="IPR051639">
    <property type="entry name" value="BCD1"/>
</dbReference>
<dbReference type="Proteomes" id="UP001177023">
    <property type="component" value="Unassembled WGS sequence"/>
</dbReference>
<gene>
    <name evidence="16" type="ORF">MSPICULIGERA_LOCUS2177</name>
</gene>
<sequence length="741" mass="83451">MCSVGETQPNSNLDEHEAGELVDEAVVETTFRCGAPQADGAAAVKHELTLESTASSQSPVILVDRKSLVEYDYEDGELLDDAVVATTFNDKERGEVKKEDSVQADVAEKDRQNLDGHEEGELVDDVVVTTTFNDKEGGEVPLQVEAGQQEHENLDEHEDGELVDDAVVATTFSDKEGGELPVQAEAAEKDREDLDEHEDGELLDDVVVATTFDGKEDGEFMDYAVVAKTFNDKEGGEMPVQAEAAEKDHENSDGHEDGELMDDVVVATTFNGKEDGELMDDAVVATTLDAKEDGDEQDEDEADEEEEHELALESMVSCQNPTIVVDPKLCQQCRTNEFKYKCPKCTFKSCSLDCSKLHKAEKECDGVRKAFPVVNRLGDYDDRTSIDDQNFHHHIRESLGSTPKGFSNREEAPNHHTPSIPFPQVLPDGRRITPSSGQEKYLLDNTCHRRIWLSFRDEDRGVENSRHEQFSDTIFWTVDLIFRKMLQNGEISEYKYRIHQVPETIRVVTVLRQFLKPRPFGPLVSKNDLDLEKLAPFINAGVDHVNVFMPVPVVGYENKYYPVESDAPVLENTRNRFIINHPVWVIVLDDEFVDLELPTPEDLERLQARSQMERTAYQPAHRGRGGGMRGRGRGRGGPSNYRGGGYGHQSSPTKYDPAQPFVPRPSGDVEREKRQSDGWQRNFPAKRCRNEQTYDRYDRGDRRGGRPNRGRDRFIRNREDRAPSFDPFNPFDGPCALPLDS</sequence>
<dbReference type="EMBL" id="CATQJA010000653">
    <property type="protein sequence ID" value="CAJ0562611.1"/>
    <property type="molecule type" value="Genomic_DNA"/>
</dbReference>